<proteinExistence type="predicted"/>
<gene>
    <name evidence="1" type="ORF">LQ327_22425</name>
</gene>
<evidence type="ECO:0000313" key="1">
    <source>
        <dbReference type="EMBL" id="MCD2196132.1"/>
    </source>
</evidence>
<comment type="caution">
    <text evidence="1">The sequence shown here is derived from an EMBL/GenBank/DDBJ whole genome shotgun (WGS) entry which is preliminary data.</text>
</comment>
<protein>
    <recommendedName>
        <fullName evidence="3">Acetoacetate decarboxylase</fullName>
    </recommendedName>
</protein>
<organism evidence="1 2">
    <name type="scientific">Actinomycetospora endophytica</name>
    <dbReference type="NCBI Taxonomy" id="2291215"/>
    <lineage>
        <taxon>Bacteria</taxon>
        <taxon>Bacillati</taxon>
        <taxon>Actinomycetota</taxon>
        <taxon>Actinomycetes</taxon>
        <taxon>Pseudonocardiales</taxon>
        <taxon>Pseudonocardiaceae</taxon>
        <taxon>Actinomycetospora</taxon>
    </lineage>
</organism>
<dbReference type="RefSeq" id="WP_230737987.1">
    <property type="nucleotide sequence ID" value="NZ_JAJNDB010000005.1"/>
</dbReference>
<sequence>MTILQVGLTDTTGALDAKLVAAAAHALNIQVMRDLPQAWDIKATVIFLPDSGHIPSGVWPVFLVDPSQMPQGAGGFHRGTANQPQSLVGATPDNDGWTMAASHETLEMLVDPGGNKLQSSRSITVEDGEIADGTSEFQYLVEACDPCEAEDFGYLIQGVPVSDFLTPHFYDPVAVAGTRYSFTGALKKPRDVEPGGYVSWVNPENDRVEQLRRIDPDAPPQIIDLGPADGITSLREWVDGQMGKQGLRTTAELSMAPQNKKLFDLGRERRVALSSIAQRRGFRPAT</sequence>
<dbReference type="EMBL" id="JAJNDB010000005">
    <property type="protein sequence ID" value="MCD2196132.1"/>
    <property type="molecule type" value="Genomic_DNA"/>
</dbReference>
<accession>A0ABS8PE00</accession>
<evidence type="ECO:0000313" key="2">
    <source>
        <dbReference type="Proteomes" id="UP001199469"/>
    </source>
</evidence>
<dbReference type="Proteomes" id="UP001199469">
    <property type="component" value="Unassembled WGS sequence"/>
</dbReference>
<reference evidence="1 2" key="1">
    <citation type="submission" date="2021-11" db="EMBL/GenBank/DDBJ databases">
        <title>Draft genome sequence of Actinomycetospora sp. SF1 isolated from the rhizosphere soil.</title>
        <authorList>
            <person name="Duangmal K."/>
            <person name="Chantavorakit T."/>
        </authorList>
    </citation>
    <scope>NUCLEOTIDE SEQUENCE [LARGE SCALE GENOMIC DNA]</scope>
    <source>
        <strain evidence="1 2">TBRC 5722</strain>
    </source>
</reference>
<keyword evidence="2" id="KW-1185">Reference proteome</keyword>
<evidence type="ECO:0008006" key="3">
    <source>
        <dbReference type="Google" id="ProtNLM"/>
    </source>
</evidence>
<name>A0ABS8PE00_9PSEU</name>